<dbReference type="CDD" id="cd00093">
    <property type="entry name" value="HTH_XRE"/>
    <property type="match status" value="1"/>
</dbReference>
<comment type="caution">
    <text evidence="2">The sequence shown here is derived from an EMBL/GenBank/DDBJ whole genome shotgun (WGS) entry which is preliminary data.</text>
</comment>
<evidence type="ECO:0000259" key="1">
    <source>
        <dbReference type="PROSITE" id="PS50943"/>
    </source>
</evidence>
<organism evidence="2 3">
    <name type="scientific">Cohnella boryungensis</name>
    <dbReference type="NCBI Taxonomy" id="768479"/>
    <lineage>
        <taxon>Bacteria</taxon>
        <taxon>Bacillati</taxon>
        <taxon>Bacillota</taxon>
        <taxon>Bacilli</taxon>
        <taxon>Bacillales</taxon>
        <taxon>Paenibacillaceae</taxon>
        <taxon>Cohnella</taxon>
    </lineage>
</organism>
<name>A0ABV8SDV6_9BACL</name>
<evidence type="ECO:0000313" key="2">
    <source>
        <dbReference type="EMBL" id="MFC4305749.1"/>
    </source>
</evidence>
<proteinExistence type="predicted"/>
<dbReference type="Proteomes" id="UP001595755">
    <property type="component" value="Unassembled WGS sequence"/>
</dbReference>
<dbReference type="InterPro" id="IPR010982">
    <property type="entry name" value="Lambda_DNA-bd_dom_sf"/>
</dbReference>
<feature type="domain" description="HTH cro/C1-type" evidence="1">
    <location>
        <begin position="21"/>
        <end position="62"/>
    </location>
</feature>
<dbReference type="InterPro" id="IPR001387">
    <property type="entry name" value="Cro/C1-type_HTH"/>
</dbReference>
<dbReference type="Gene3D" id="1.10.260.40">
    <property type="entry name" value="lambda repressor-like DNA-binding domains"/>
    <property type="match status" value="1"/>
</dbReference>
<dbReference type="EMBL" id="JBHSED010000040">
    <property type="protein sequence ID" value="MFC4305749.1"/>
    <property type="molecule type" value="Genomic_DNA"/>
</dbReference>
<sequence>MKRGEFLSKVIAEKGFNNMSLAKASGVPYTTIRSMIERDLSNASIDNLLLICKVLDVPPELLADPENWSNDKTQPYYALTSKDERDIAKDLERIMADLDSKEALAFHGEPLDDEDRELLRRSLENSLIVARQMAKKKFTPKKYRN</sequence>
<accession>A0ABV8SDV6</accession>
<dbReference type="SUPFAM" id="SSF47413">
    <property type="entry name" value="lambda repressor-like DNA-binding domains"/>
    <property type="match status" value="1"/>
</dbReference>
<dbReference type="RefSeq" id="WP_204601328.1">
    <property type="nucleotide sequence ID" value="NZ_JBHSED010000040.1"/>
</dbReference>
<gene>
    <name evidence="2" type="ORF">ACFO1S_20170</name>
</gene>
<evidence type="ECO:0000313" key="3">
    <source>
        <dbReference type="Proteomes" id="UP001595755"/>
    </source>
</evidence>
<protein>
    <submittedName>
        <fullName evidence="2">Helix-turn-helix domain-containing protein</fullName>
    </submittedName>
</protein>
<keyword evidence="3" id="KW-1185">Reference proteome</keyword>
<dbReference type="PROSITE" id="PS50943">
    <property type="entry name" value="HTH_CROC1"/>
    <property type="match status" value="1"/>
</dbReference>
<reference evidence="3" key="1">
    <citation type="journal article" date="2019" name="Int. J. Syst. Evol. Microbiol.">
        <title>The Global Catalogue of Microorganisms (GCM) 10K type strain sequencing project: providing services to taxonomists for standard genome sequencing and annotation.</title>
        <authorList>
            <consortium name="The Broad Institute Genomics Platform"/>
            <consortium name="The Broad Institute Genome Sequencing Center for Infectious Disease"/>
            <person name="Wu L."/>
            <person name="Ma J."/>
        </authorList>
    </citation>
    <scope>NUCLEOTIDE SEQUENCE [LARGE SCALE GENOMIC DNA]</scope>
    <source>
        <strain evidence="3">CGMCC 4.1641</strain>
    </source>
</reference>
<dbReference type="Pfam" id="PF13443">
    <property type="entry name" value="HTH_26"/>
    <property type="match status" value="1"/>
</dbReference>